<protein>
    <submittedName>
        <fullName evidence="1">Cyclic lactone autoinducer peptide</fullName>
    </submittedName>
</protein>
<sequence>MKVTRNTVKSKIMKTIVSKSVKAAEQNANSACLWFFNQPEPPKDLKKLRKF</sequence>
<reference evidence="1 2" key="1">
    <citation type="submission" date="2016-11" db="EMBL/GenBank/DDBJ databases">
        <authorList>
            <person name="Jaros S."/>
            <person name="Januszkiewicz K."/>
            <person name="Wedrychowicz H."/>
        </authorList>
    </citation>
    <scope>NUCLEOTIDE SEQUENCE [LARGE SCALE GENOMIC DNA]</scope>
    <source>
        <strain evidence="1 2">YL228</strain>
    </source>
</reference>
<dbReference type="EMBL" id="FPIP01000003">
    <property type="protein sequence ID" value="SFW27420.1"/>
    <property type="molecule type" value="Genomic_DNA"/>
</dbReference>
<organism evidence="1 2">
    <name type="scientific">Ruminococcus flavefaciens</name>
    <dbReference type="NCBI Taxonomy" id="1265"/>
    <lineage>
        <taxon>Bacteria</taxon>
        <taxon>Bacillati</taxon>
        <taxon>Bacillota</taxon>
        <taxon>Clostridia</taxon>
        <taxon>Eubacteriales</taxon>
        <taxon>Oscillospiraceae</taxon>
        <taxon>Ruminococcus</taxon>
    </lineage>
</organism>
<accession>A0A1K1MW51</accession>
<proteinExistence type="predicted"/>
<evidence type="ECO:0000313" key="1">
    <source>
        <dbReference type="EMBL" id="SFW27420.1"/>
    </source>
</evidence>
<dbReference type="Proteomes" id="UP000183461">
    <property type="component" value="Unassembled WGS sequence"/>
</dbReference>
<gene>
    <name evidence="1" type="ORF">SAMN02910280_1446</name>
</gene>
<dbReference type="AlphaFoldDB" id="A0A1K1MW51"/>
<dbReference type="InterPro" id="IPR009229">
    <property type="entry name" value="AgrD"/>
</dbReference>
<dbReference type="NCBIfam" id="TIGR04223">
    <property type="entry name" value="quorum_AgrD"/>
    <property type="match status" value="1"/>
</dbReference>
<evidence type="ECO:0000313" key="2">
    <source>
        <dbReference type="Proteomes" id="UP000183461"/>
    </source>
</evidence>
<name>A0A1K1MW51_RUMFL</name>